<dbReference type="PANTHER" id="PTHR10848">
    <property type="entry name" value="MEIOTIC RECOMBINATION PROTEIN SPO11"/>
    <property type="match status" value="1"/>
</dbReference>
<feature type="compositionally biased region" description="Basic and acidic residues" evidence="13">
    <location>
        <begin position="1"/>
        <end position="14"/>
    </location>
</feature>
<dbReference type="GO" id="GO:0006265">
    <property type="term" value="P:DNA topological change"/>
    <property type="evidence" value="ECO:0007669"/>
    <property type="project" value="UniProtKB-UniRule"/>
</dbReference>
<feature type="domain" description="Topoisomerase 6 subunit A/Spo11 TOPRIM" evidence="16">
    <location>
        <begin position="374"/>
        <end position="540"/>
    </location>
</feature>
<dbReference type="Gene3D" id="1.10.10.10">
    <property type="entry name" value="Winged helix-like DNA-binding domain superfamily/Winged helix DNA-binding domain"/>
    <property type="match status" value="1"/>
</dbReference>
<dbReference type="GO" id="GO:0003918">
    <property type="term" value="F:DNA topoisomerase type II (double strand cut, ATP-hydrolyzing) activity"/>
    <property type="evidence" value="ECO:0007669"/>
    <property type="project" value="UniProtKB-UniRule"/>
</dbReference>
<dbReference type="InterPro" id="IPR034136">
    <property type="entry name" value="TOPRIM_Topo6A/Spo11"/>
</dbReference>
<evidence type="ECO:0000259" key="14">
    <source>
        <dbReference type="Pfam" id="PF04406"/>
    </source>
</evidence>
<sequence>MAKKDSTKNTKVDAENENENESYESDIGDYESEFEYGYDDEYGYQDETNDGEPSSGESGRGGSDSDYFDEDAESADEEIGLSEDESEFVTAESEKSDSKFQSKSQSQTQTKSKTSSAPKSKSASKKSKKEAFDEEIRIESEVESELETKLESEFNKMRADSMPPTMVFNNTDMDSDEYKQKIREKKVINDTWTKGKLVQLAGAFYDQFVSGVVPHVLMPSRTKRNLEYSDTSEVWVYGDIESERSAKTVKGAHQLLKTVYVSDFVVSEHLKNNRGSTLRELYYISEGWGPAKFGAQTESDRLIEDLEIITGAQREFFHIRPEEDGATMYGPIQIREETKRGARDIHCQQDIGEGGYQIPFNVENIEFVKHDASMIIAVETGGMYARLIENGFDEKYNAILVHLKGQPARSTRRIIRRMNTELNIPVAVFTDGDPWSYRIFSSIAYGAIKSAHLSEFMATPDAKFLGVQPSDIVEYELATDKLTEQDIAALRSELTDPRFESKYWKEQINLQLEIGKKAEQQAFAGKGLDFVTDTYLPSRLKDMGIL</sequence>
<keyword evidence="18" id="KW-1185">Reference proteome</keyword>
<comment type="similarity">
    <text evidence="3 11 12">Belongs to the TOP6A family.</text>
</comment>
<reference evidence="17" key="1">
    <citation type="submission" date="2023-06" db="EMBL/GenBank/DDBJ databases">
        <title>Genome sequence of Methanosarcinaceae archaeon Ag5.</title>
        <authorList>
            <person name="Protasov E."/>
            <person name="Platt K."/>
            <person name="Poehlein A."/>
            <person name="Daniel R."/>
            <person name="Brune A."/>
        </authorList>
    </citation>
    <scope>NUCLEOTIDE SEQUENCE</scope>
    <source>
        <strain evidence="17">Ag5</strain>
    </source>
</reference>
<feature type="active site" description="O-(5'-phospho-DNA)-tyrosine intermediate" evidence="11 12">
    <location>
        <position position="283"/>
    </location>
</feature>
<dbReference type="SUPFAM" id="SSF56726">
    <property type="entry name" value="DNA topoisomerase IV, alpha subunit"/>
    <property type="match status" value="1"/>
</dbReference>
<keyword evidence="8 11" id="KW-0799">Topoisomerase</keyword>
<dbReference type="FunFam" id="3.40.1360.10:FF:000011">
    <property type="entry name" value="Type 2 DNA topoisomerase 6 subunit A"/>
    <property type="match status" value="1"/>
</dbReference>
<keyword evidence="4 11" id="KW-0479">Metal-binding</keyword>
<gene>
    <name evidence="11 17" type="primary">top6A</name>
    <name evidence="17" type="ORF">MsAg5_08880</name>
</gene>
<comment type="subunit">
    <text evidence="11">Homodimer. Heterotetramer of two Top6A and two Top6B chains.</text>
</comment>
<feature type="region of interest" description="Disordered" evidence="13">
    <location>
        <begin position="1"/>
        <end position="134"/>
    </location>
</feature>
<dbReference type="PANTHER" id="PTHR10848:SF0">
    <property type="entry name" value="MEIOTIC RECOMBINATION PROTEIN SPO11"/>
    <property type="match status" value="1"/>
</dbReference>
<dbReference type="InterPro" id="IPR036078">
    <property type="entry name" value="Spo11/TopoVI_A_sf"/>
</dbReference>
<dbReference type="PRINTS" id="PR01552">
    <property type="entry name" value="TPISMRASE6A"/>
</dbReference>
<dbReference type="Pfam" id="PF20768">
    <property type="entry name" value="Topo_VI_alpha"/>
    <property type="match status" value="1"/>
</dbReference>
<dbReference type="InterPro" id="IPR049333">
    <property type="entry name" value="Topo_VI_alpha"/>
</dbReference>
<dbReference type="EC" id="5.6.2.2" evidence="11"/>
<evidence type="ECO:0000256" key="9">
    <source>
        <dbReference type="ARBA" id="ARBA00023125"/>
    </source>
</evidence>
<dbReference type="GO" id="GO:0003677">
    <property type="term" value="F:DNA binding"/>
    <property type="evidence" value="ECO:0007669"/>
    <property type="project" value="UniProtKB-UniRule"/>
</dbReference>
<dbReference type="InterPro" id="IPR004085">
    <property type="entry name" value="TopoVI_A"/>
</dbReference>
<evidence type="ECO:0000256" key="11">
    <source>
        <dbReference type="HAMAP-Rule" id="MF_00132"/>
    </source>
</evidence>
<proteinExistence type="inferred from homology"/>
<comment type="caution">
    <text evidence="17">The sequence shown here is derived from an EMBL/GenBank/DDBJ whole genome shotgun (WGS) entry which is preliminary data.</text>
</comment>
<protein>
    <recommendedName>
        <fullName evidence="11">Type 2 DNA topoisomerase 6 subunit A</fullName>
        <ecNumber evidence="11">5.6.2.2</ecNumber>
    </recommendedName>
    <alternativeName>
        <fullName evidence="11">Type II DNA topoisomerase VI subunit A</fullName>
    </alternativeName>
</protein>
<evidence type="ECO:0000256" key="8">
    <source>
        <dbReference type="ARBA" id="ARBA00023029"/>
    </source>
</evidence>
<dbReference type="InterPro" id="IPR002815">
    <property type="entry name" value="Spo11/TopoVI_A"/>
</dbReference>
<dbReference type="PROSITE" id="PS52041">
    <property type="entry name" value="TOPO_IIB"/>
    <property type="match status" value="1"/>
</dbReference>
<evidence type="ECO:0000256" key="2">
    <source>
        <dbReference type="ARBA" id="ARBA00001946"/>
    </source>
</evidence>
<keyword evidence="5 11" id="KW-0547">Nucleotide-binding</keyword>
<dbReference type="EMBL" id="JAWDKD010000018">
    <property type="protein sequence ID" value="MDV0447019.1"/>
    <property type="molecule type" value="Genomic_DNA"/>
</dbReference>
<organism evidence="17 18">
    <name type="scientific">Methanolapillus africanus</name>
    <dbReference type="NCBI Taxonomy" id="3028297"/>
    <lineage>
        <taxon>Archaea</taxon>
        <taxon>Methanobacteriati</taxon>
        <taxon>Methanobacteriota</taxon>
        <taxon>Stenosarchaea group</taxon>
        <taxon>Methanomicrobia</taxon>
        <taxon>Methanosarcinales</taxon>
        <taxon>Methanosarcinaceae</taxon>
        <taxon>Methanolapillus</taxon>
    </lineage>
</organism>
<evidence type="ECO:0000256" key="13">
    <source>
        <dbReference type="SAM" id="MobiDB-lite"/>
    </source>
</evidence>
<feature type="binding site" evidence="11">
    <location>
        <position position="431"/>
    </location>
    <ligand>
        <name>Mg(2+)</name>
        <dbReference type="ChEBI" id="CHEBI:18420"/>
    </ligand>
</feature>
<dbReference type="GO" id="GO:0005524">
    <property type="term" value="F:ATP binding"/>
    <property type="evidence" value="ECO:0007669"/>
    <property type="project" value="UniProtKB-KW"/>
</dbReference>
<dbReference type="CDD" id="cd00223">
    <property type="entry name" value="TOPRIM_TopoIIB_SPO"/>
    <property type="match status" value="1"/>
</dbReference>
<feature type="compositionally biased region" description="Acidic residues" evidence="13">
    <location>
        <begin position="66"/>
        <end position="87"/>
    </location>
</feature>
<evidence type="ECO:0000256" key="5">
    <source>
        <dbReference type="ARBA" id="ARBA00022741"/>
    </source>
</evidence>
<dbReference type="Pfam" id="PF04406">
    <property type="entry name" value="TP6A_N"/>
    <property type="match status" value="1"/>
</dbReference>
<name>A0AAE4MJD2_9EURY</name>
<feature type="compositionally biased region" description="Acidic residues" evidence="13">
    <location>
        <begin position="15"/>
        <end position="50"/>
    </location>
</feature>
<evidence type="ECO:0000259" key="16">
    <source>
        <dbReference type="Pfam" id="PF21180"/>
    </source>
</evidence>
<evidence type="ECO:0000256" key="4">
    <source>
        <dbReference type="ARBA" id="ARBA00022723"/>
    </source>
</evidence>
<keyword evidence="6 11" id="KW-0067">ATP-binding</keyword>
<evidence type="ECO:0000256" key="10">
    <source>
        <dbReference type="ARBA" id="ARBA00023235"/>
    </source>
</evidence>
<comment type="catalytic activity">
    <reaction evidence="1 11 12">
        <text>ATP-dependent breakage, passage and rejoining of double-stranded DNA.</text>
        <dbReference type="EC" id="5.6.2.2"/>
    </reaction>
</comment>
<dbReference type="InterPro" id="IPR036388">
    <property type="entry name" value="WH-like_DNA-bd_sf"/>
</dbReference>
<evidence type="ECO:0000259" key="15">
    <source>
        <dbReference type="Pfam" id="PF20768"/>
    </source>
</evidence>
<dbReference type="GO" id="GO:0005694">
    <property type="term" value="C:chromosome"/>
    <property type="evidence" value="ECO:0007669"/>
    <property type="project" value="InterPro"/>
</dbReference>
<evidence type="ECO:0000256" key="12">
    <source>
        <dbReference type="PROSITE-ProRule" id="PRU01385"/>
    </source>
</evidence>
<evidence type="ECO:0000313" key="17">
    <source>
        <dbReference type="EMBL" id="MDV0447019.1"/>
    </source>
</evidence>
<dbReference type="AlphaFoldDB" id="A0AAE4MJD2"/>
<evidence type="ECO:0000256" key="1">
    <source>
        <dbReference type="ARBA" id="ARBA00000185"/>
    </source>
</evidence>
<dbReference type="HAMAP" id="MF_00132">
    <property type="entry name" value="Top6A"/>
    <property type="match status" value="1"/>
</dbReference>
<evidence type="ECO:0000256" key="3">
    <source>
        <dbReference type="ARBA" id="ARBA00006559"/>
    </source>
</evidence>
<dbReference type="Proteomes" id="UP001271789">
    <property type="component" value="Unassembled WGS sequence"/>
</dbReference>
<dbReference type="Pfam" id="PF21180">
    <property type="entry name" value="TOP6A-Spo11_Toprim"/>
    <property type="match status" value="1"/>
</dbReference>
<dbReference type="Gene3D" id="3.40.1360.10">
    <property type="match status" value="1"/>
</dbReference>
<dbReference type="InterPro" id="IPR013049">
    <property type="entry name" value="Spo11/TopoVI_A_N"/>
</dbReference>
<accession>A0AAE4MJD2</accession>
<feature type="compositionally biased region" description="Low complexity" evidence="13">
    <location>
        <begin position="101"/>
        <end position="121"/>
    </location>
</feature>
<keyword evidence="7 11" id="KW-0460">Magnesium</keyword>
<dbReference type="GO" id="GO:0000287">
    <property type="term" value="F:magnesium ion binding"/>
    <property type="evidence" value="ECO:0007669"/>
    <property type="project" value="UniProtKB-UniRule"/>
</dbReference>
<comment type="function">
    <text evidence="11">Relaxes both positive and negative superturns and exhibits a strong decatenase activity.</text>
</comment>
<feature type="domain" description="Spo11/DNA topoisomerase VI subunit A N-terminal" evidence="14">
    <location>
        <begin position="254"/>
        <end position="319"/>
    </location>
</feature>
<dbReference type="GO" id="GO:0006260">
    <property type="term" value="P:DNA replication"/>
    <property type="evidence" value="ECO:0007669"/>
    <property type="project" value="UniProtKB-UniRule"/>
</dbReference>
<feature type="binding site" evidence="11">
    <location>
        <position position="379"/>
    </location>
    <ligand>
        <name>Mg(2+)</name>
        <dbReference type="ChEBI" id="CHEBI:18420"/>
    </ligand>
</feature>
<evidence type="ECO:0000313" key="18">
    <source>
        <dbReference type="Proteomes" id="UP001271789"/>
    </source>
</evidence>
<evidence type="ECO:0000256" key="7">
    <source>
        <dbReference type="ARBA" id="ARBA00022842"/>
    </source>
</evidence>
<feature type="domain" description="Type II DNA topoisomerase VI subunit A all-beta" evidence="15">
    <location>
        <begin position="322"/>
        <end position="371"/>
    </location>
</feature>
<keyword evidence="10 11" id="KW-0413">Isomerase</keyword>
<comment type="cofactor">
    <cofactor evidence="2 11">
        <name>Mg(2+)</name>
        <dbReference type="ChEBI" id="CHEBI:18420"/>
    </cofactor>
</comment>
<evidence type="ECO:0000256" key="6">
    <source>
        <dbReference type="ARBA" id="ARBA00022840"/>
    </source>
</evidence>
<dbReference type="NCBIfam" id="NF003332">
    <property type="entry name" value="PRK04342.1-1"/>
    <property type="match status" value="1"/>
</dbReference>
<keyword evidence="9 11" id="KW-0238">DNA-binding</keyword>